<dbReference type="Gene3D" id="1.10.1760.20">
    <property type="match status" value="1"/>
</dbReference>
<gene>
    <name evidence="2" type="ORF">H9964_06320</name>
</gene>
<keyword evidence="1" id="KW-0812">Transmembrane</keyword>
<accession>A0A9D2K090</accession>
<feature type="transmembrane region" description="Helical" evidence="1">
    <location>
        <begin position="54"/>
        <end position="75"/>
    </location>
</feature>
<comment type="caution">
    <text evidence="2">The sequence shown here is derived from an EMBL/GenBank/DDBJ whole genome shotgun (WGS) entry which is preliminary data.</text>
</comment>
<protein>
    <submittedName>
        <fullName evidence="2">ECF transporter S component</fullName>
    </submittedName>
</protein>
<dbReference type="Proteomes" id="UP000824102">
    <property type="component" value="Unassembled WGS sequence"/>
</dbReference>
<organism evidence="2 3">
    <name type="scientific">Candidatus Gallimonas intestinavium</name>
    <dbReference type="NCBI Taxonomy" id="2838603"/>
    <lineage>
        <taxon>Bacteria</taxon>
        <taxon>Bacillati</taxon>
        <taxon>Bacillota</taxon>
        <taxon>Clostridia</taxon>
        <taxon>Candidatus Gallimonas</taxon>
    </lineage>
</organism>
<feature type="transmembrane region" description="Helical" evidence="1">
    <location>
        <begin position="126"/>
        <end position="149"/>
    </location>
</feature>
<feature type="transmembrane region" description="Helical" evidence="1">
    <location>
        <begin position="22"/>
        <end position="42"/>
    </location>
</feature>
<keyword evidence="1" id="KW-0472">Membrane</keyword>
<keyword evidence="1" id="KW-1133">Transmembrane helix</keyword>
<sequence>MLENVLTKRNCTVRVKLTVKGLVSFGLIVLAVLLPQLVHLTLGQTGGVRWLPMYLPVLLAGCLLGVKWGIGVGALSPLVSFAVTSIWGDPMPAAARLPFMVAELAVFASVSGLFSSKIAQNRWMTFPAVLLGQIAGRAAFLLLVVVFQAITPFTPALILSQIETGLSGLVLQAVLAPLLVMGLGALIDKDRA</sequence>
<reference evidence="2" key="2">
    <citation type="submission" date="2021-04" db="EMBL/GenBank/DDBJ databases">
        <authorList>
            <person name="Gilroy R."/>
        </authorList>
    </citation>
    <scope>NUCLEOTIDE SEQUENCE</scope>
    <source>
        <strain evidence="2">ChiW7-2402</strain>
    </source>
</reference>
<feature type="transmembrane region" description="Helical" evidence="1">
    <location>
        <begin position="169"/>
        <end position="187"/>
    </location>
</feature>
<evidence type="ECO:0000313" key="3">
    <source>
        <dbReference type="Proteomes" id="UP000824102"/>
    </source>
</evidence>
<dbReference type="EMBL" id="DXBB01000088">
    <property type="protein sequence ID" value="HIZ73177.1"/>
    <property type="molecule type" value="Genomic_DNA"/>
</dbReference>
<reference evidence="2" key="1">
    <citation type="journal article" date="2021" name="PeerJ">
        <title>Extensive microbial diversity within the chicken gut microbiome revealed by metagenomics and culture.</title>
        <authorList>
            <person name="Gilroy R."/>
            <person name="Ravi A."/>
            <person name="Getino M."/>
            <person name="Pursley I."/>
            <person name="Horton D.L."/>
            <person name="Alikhan N.F."/>
            <person name="Baker D."/>
            <person name="Gharbi K."/>
            <person name="Hall N."/>
            <person name="Watson M."/>
            <person name="Adriaenssens E.M."/>
            <person name="Foster-Nyarko E."/>
            <person name="Jarju S."/>
            <person name="Secka A."/>
            <person name="Antonio M."/>
            <person name="Oren A."/>
            <person name="Chaudhuri R.R."/>
            <person name="La Ragione R."/>
            <person name="Hildebrand F."/>
            <person name="Pallen M.J."/>
        </authorList>
    </citation>
    <scope>NUCLEOTIDE SEQUENCE</scope>
    <source>
        <strain evidence="2">ChiW7-2402</strain>
    </source>
</reference>
<proteinExistence type="predicted"/>
<dbReference type="AlphaFoldDB" id="A0A9D2K090"/>
<evidence type="ECO:0000313" key="2">
    <source>
        <dbReference type="EMBL" id="HIZ73177.1"/>
    </source>
</evidence>
<feature type="transmembrane region" description="Helical" evidence="1">
    <location>
        <begin position="95"/>
        <end position="114"/>
    </location>
</feature>
<name>A0A9D2K090_9FIRM</name>
<evidence type="ECO:0000256" key="1">
    <source>
        <dbReference type="SAM" id="Phobius"/>
    </source>
</evidence>